<name>A0A9W9BQQ4_9HYPO</name>
<sequence>MPHYITRDEYARDQDTQKEGYNAQFQSTHRAIEKVAGEVQVLRADVQVLQADVQVLRADVQVLQTKVQVLQTEVQELRTEFREFKTETERRFNVIDARLKNFNDRFDMMQEDFAELRSQNDHITSRFEEFRTESIQNTAMSRNSRLRNPILPIYQLPVLGPAKGIVYPDAKLFPKNADEFYRLRNPVTERQQRMLVYLASFYDIPYTHPSDTESQSAKDDDDDDDVVIKHPELTLELIEGILGLNEDNFIQFRERARLWVDEPNAPPIKRSNWTNQAHPFHDGAPASQRPRLELRPRSKDESMSKPDSSGSFEWGKDDVVGWRNHSTPSSQRYSMTGLRHVWREHTKMLENAKRSPDTEEKGSSTNPNTPRENAD</sequence>
<accession>A0A9W9BQQ4</accession>
<dbReference type="Gene3D" id="1.20.5.190">
    <property type="match status" value="1"/>
</dbReference>
<evidence type="ECO:0000256" key="1">
    <source>
        <dbReference type="SAM" id="Coils"/>
    </source>
</evidence>
<feature type="region of interest" description="Disordered" evidence="2">
    <location>
        <begin position="269"/>
        <end position="375"/>
    </location>
</feature>
<feature type="compositionally biased region" description="Polar residues" evidence="2">
    <location>
        <begin position="363"/>
        <end position="375"/>
    </location>
</feature>
<dbReference type="Proteomes" id="UP001140502">
    <property type="component" value="Unassembled WGS sequence"/>
</dbReference>
<feature type="compositionally biased region" description="Basic and acidic residues" evidence="2">
    <location>
        <begin position="341"/>
        <end position="362"/>
    </location>
</feature>
<organism evidence="3 4">
    <name type="scientific">Fusarium piperis</name>
    <dbReference type="NCBI Taxonomy" id="1435070"/>
    <lineage>
        <taxon>Eukaryota</taxon>
        <taxon>Fungi</taxon>
        <taxon>Dikarya</taxon>
        <taxon>Ascomycota</taxon>
        <taxon>Pezizomycotina</taxon>
        <taxon>Sordariomycetes</taxon>
        <taxon>Hypocreomycetidae</taxon>
        <taxon>Hypocreales</taxon>
        <taxon>Nectriaceae</taxon>
        <taxon>Fusarium</taxon>
        <taxon>Fusarium solani species complex</taxon>
    </lineage>
</organism>
<reference evidence="3" key="1">
    <citation type="submission" date="2022-10" db="EMBL/GenBank/DDBJ databases">
        <title>Tapping the CABI collections for fungal endophytes: first genome assemblies for Collariella, Neodidymelliopsis, Ascochyta clinopodiicola, Didymella pomorum, Didymosphaeria variabile, Neocosmospora piperis and Neocucurbitaria cava.</title>
        <authorList>
            <person name="Hill R."/>
        </authorList>
    </citation>
    <scope>NUCLEOTIDE SEQUENCE</scope>
    <source>
        <strain evidence="3">IMI 366586</strain>
    </source>
</reference>
<feature type="coiled-coil region" evidence="1">
    <location>
        <begin position="39"/>
        <end position="119"/>
    </location>
</feature>
<evidence type="ECO:0000313" key="3">
    <source>
        <dbReference type="EMBL" id="KAJ4321491.1"/>
    </source>
</evidence>
<evidence type="ECO:0000256" key="2">
    <source>
        <dbReference type="SAM" id="MobiDB-lite"/>
    </source>
</evidence>
<gene>
    <name evidence="3" type="ORF">N0V84_005293</name>
</gene>
<feature type="compositionally biased region" description="Basic and acidic residues" evidence="2">
    <location>
        <begin position="290"/>
        <end position="304"/>
    </location>
</feature>
<evidence type="ECO:0000313" key="4">
    <source>
        <dbReference type="Proteomes" id="UP001140502"/>
    </source>
</evidence>
<protein>
    <submittedName>
        <fullName evidence="3">Uncharacterized protein</fullName>
    </submittedName>
</protein>
<dbReference type="SUPFAM" id="SSF58100">
    <property type="entry name" value="Bacterial hemolysins"/>
    <property type="match status" value="1"/>
</dbReference>
<comment type="caution">
    <text evidence="3">The sequence shown here is derived from an EMBL/GenBank/DDBJ whole genome shotgun (WGS) entry which is preliminary data.</text>
</comment>
<keyword evidence="1" id="KW-0175">Coiled coil</keyword>
<dbReference type="OrthoDB" id="5023404at2759"/>
<feature type="compositionally biased region" description="Polar residues" evidence="2">
    <location>
        <begin position="324"/>
        <end position="334"/>
    </location>
</feature>
<dbReference type="AlphaFoldDB" id="A0A9W9BQQ4"/>
<proteinExistence type="predicted"/>
<keyword evidence="4" id="KW-1185">Reference proteome</keyword>
<dbReference type="EMBL" id="JAPEUR010000094">
    <property type="protein sequence ID" value="KAJ4321491.1"/>
    <property type="molecule type" value="Genomic_DNA"/>
</dbReference>